<sequence length="149" mass="16901">MSRRILIASNRRRLWTPETTEVLHKNQPQSPVKPTKYESSTATMRFREATTWERLQSMKRALVYTTHGVAWVPHRYVSDIKQIASACARAELRNFIPGIPKSDQLCQNTSTKAYTLNVMRVRCVIAQKGVEGGARAYPHRTPTLHAPGA</sequence>
<gene>
    <name evidence="1" type="ORF">SFRICE_003885</name>
</gene>
<dbReference type="AlphaFoldDB" id="A0A2H1VKZ2"/>
<dbReference type="EMBL" id="ODYU01003124">
    <property type="protein sequence ID" value="SOQ41487.1"/>
    <property type="molecule type" value="Genomic_DNA"/>
</dbReference>
<name>A0A2H1VKZ2_SPOFR</name>
<reference evidence="1" key="1">
    <citation type="submission" date="2016-07" db="EMBL/GenBank/DDBJ databases">
        <authorList>
            <person name="Bretaudeau A."/>
        </authorList>
    </citation>
    <scope>NUCLEOTIDE SEQUENCE</scope>
    <source>
        <strain evidence="1">Rice</strain>
        <tissue evidence="1">Whole body</tissue>
    </source>
</reference>
<accession>A0A2H1VKZ2</accession>
<organism evidence="1">
    <name type="scientific">Spodoptera frugiperda</name>
    <name type="common">Fall armyworm</name>
    <dbReference type="NCBI Taxonomy" id="7108"/>
    <lineage>
        <taxon>Eukaryota</taxon>
        <taxon>Metazoa</taxon>
        <taxon>Ecdysozoa</taxon>
        <taxon>Arthropoda</taxon>
        <taxon>Hexapoda</taxon>
        <taxon>Insecta</taxon>
        <taxon>Pterygota</taxon>
        <taxon>Neoptera</taxon>
        <taxon>Endopterygota</taxon>
        <taxon>Lepidoptera</taxon>
        <taxon>Glossata</taxon>
        <taxon>Ditrysia</taxon>
        <taxon>Noctuoidea</taxon>
        <taxon>Noctuidae</taxon>
        <taxon>Amphipyrinae</taxon>
        <taxon>Spodoptera</taxon>
    </lineage>
</organism>
<proteinExistence type="predicted"/>
<evidence type="ECO:0000313" key="1">
    <source>
        <dbReference type="EMBL" id="SOQ41487.1"/>
    </source>
</evidence>
<protein>
    <submittedName>
        <fullName evidence="1">SFRICE_003885</fullName>
    </submittedName>
</protein>